<dbReference type="SUPFAM" id="SSF56672">
    <property type="entry name" value="DNA/RNA polymerases"/>
    <property type="match status" value="1"/>
</dbReference>
<reference evidence="11 12" key="1">
    <citation type="submission" date="2021-01" db="EMBL/GenBank/DDBJ databases">
        <title>Tumebacillus sp. strain ITR2 16S ribosomal RNA gene Genome sequencing and assembly.</title>
        <authorList>
            <person name="Kang M."/>
        </authorList>
    </citation>
    <scope>NUCLEOTIDE SEQUENCE [LARGE SCALE GENOMIC DNA]</scope>
    <source>
        <strain evidence="11 12">ITR2</strain>
    </source>
</reference>
<evidence type="ECO:0000256" key="1">
    <source>
        <dbReference type="ARBA" id="ARBA00012493"/>
    </source>
</evidence>
<dbReference type="PRINTS" id="PR00866">
    <property type="entry name" value="RNADNAPOLMS"/>
</dbReference>
<name>A0ABS1JBD5_9BACL</name>
<keyword evidence="7" id="KW-0051">Antiviral defense</keyword>
<accession>A0ABS1JBD5</accession>
<comment type="similarity">
    <text evidence="8">Belongs to the bacterial reverse transcriptase family.</text>
</comment>
<gene>
    <name evidence="11" type="ORF">JJB07_13045</name>
</gene>
<evidence type="ECO:0000256" key="6">
    <source>
        <dbReference type="ARBA" id="ARBA00022918"/>
    </source>
</evidence>
<sequence length="348" mass="40308">MNQLGLDKELEMYSNVLMDSGLPVIYSLKHFSLMAGVDRTRLLRITEQRDRNYHRFLLEKRAGGFREILTPKPLLKRIQRLIYVNILATVELDQSCLGFREGRSIKDNAQIHANQDAVMKVDLYRFFDTISEKRVYGMFKSLGYHTNLSVDFAKLTTLHPSEQYYLEIMNDKNLPDHYPDPHFARLPQGAPTSPVISNIIARNLDFRLRKLAEKLGVNYSRYADDITFSGVLTKLPKIHLINDIVRSEGFFINGSKISLRKKGTKQLVTGLTVSNGVHVPKKYKQETWRHLYYSKKYGAKDHLRRIGKTGISGFEEWLLGRIHFIRSIEPEVGDAMLEKYEVIDWSLI</sequence>
<comment type="catalytic activity">
    <reaction evidence="9">
        <text>DNA(n) + a 2'-deoxyribonucleoside 5'-triphosphate = DNA(n+1) + diphosphate</text>
        <dbReference type="Rhea" id="RHEA:22508"/>
        <dbReference type="Rhea" id="RHEA-COMP:17339"/>
        <dbReference type="Rhea" id="RHEA-COMP:17340"/>
        <dbReference type="ChEBI" id="CHEBI:33019"/>
        <dbReference type="ChEBI" id="CHEBI:61560"/>
        <dbReference type="ChEBI" id="CHEBI:173112"/>
        <dbReference type="EC" id="2.7.7.49"/>
    </reaction>
</comment>
<evidence type="ECO:0000313" key="11">
    <source>
        <dbReference type="EMBL" id="MBL0387566.1"/>
    </source>
</evidence>
<evidence type="ECO:0000256" key="7">
    <source>
        <dbReference type="ARBA" id="ARBA00023118"/>
    </source>
</evidence>
<organism evidence="11 12">
    <name type="scientific">Tumebacillus amylolyticus</name>
    <dbReference type="NCBI Taxonomy" id="2801339"/>
    <lineage>
        <taxon>Bacteria</taxon>
        <taxon>Bacillati</taxon>
        <taxon>Bacillota</taxon>
        <taxon>Bacilli</taxon>
        <taxon>Bacillales</taxon>
        <taxon>Alicyclobacillaceae</taxon>
        <taxon>Tumebacillus</taxon>
    </lineage>
</organism>
<evidence type="ECO:0000259" key="10">
    <source>
        <dbReference type="PROSITE" id="PS50878"/>
    </source>
</evidence>
<dbReference type="InterPro" id="IPR000477">
    <property type="entry name" value="RT_dom"/>
</dbReference>
<evidence type="ECO:0000256" key="9">
    <source>
        <dbReference type="ARBA" id="ARBA00048173"/>
    </source>
</evidence>
<dbReference type="InterPro" id="IPR051083">
    <property type="entry name" value="GrpII_Intron_Splice-Mob/Def"/>
</dbReference>
<keyword evidence="6 11" id="KW-0695">RNA-directed DNA polymerase</keyword>
<dbReference type="Pfam" id="PF00078">
    <property type="entry name" value="RVT_1"/>
    <property type="match status" value="1"/>
</dbReference>
<evidence type="ECO:0000256" key="8">
    <source>
        <dbReference type="ARBA" id="ARBA00034120"/>
    </source>
</evidence>
<dbReference type="EMBL" id="JAEQNB010000004">
    <property type="protein sequence ID" value="MBL0387566.1"/>
    <property type="molecule type" value="Genomic_DNA"/>
</dbReference>
<evidence type="ECO:0000256" key="3">
    <source>
        <dbReference type="ARBA" id="ARBA00022695"/>
    </source>
</evidence>
<dbReference type="PANTHER" id="PTHR34047">
    <property type="entry name" value="NUCLEAR INTRON MATURASE 1, MITOCHONDRIAL-RELATED"/>
    <property type="match status" value="1"/>
</dbReference>
<dbReference type="InterPro" id="IPR000123">
    <property type="entry name" value="Reverse_transcriptase_msDNA"/>
</dbReference>
<keyword evidence="5" id="KW-0460">Magnesium</keyword>
<keyword evidence="4" id="KW-0479">Metal-binding</keyword>
<evidence type="ECO:0000256" key="5">
    <source>
        <dbReference type="ARBA" id="ARBA00022842"/>
    </source>
</evidence>
<proteinExistence type="inferred from homology"/>
<feature type="domain" description="Reverse transcriptase" evidence="10">
    <location>
        <begin position="39"/>
        <end position="273"/>
    </location>
</feature>
<dbReference type="GO" id="GO:0003964">
    <property type="term" value="F:RNA-directed DNA polymerase activity"/>
    <property type="evidence" value="ECO:0007669"/>
    <property type="project" value="UniProtKB-KW"/>
</dbReference>
<dbReference type="InterPro" id="IPR043502">
    <property type="entry name" value="DNA/RNA_pol_sf"/>
</dbReference>
<evidence type="ECO:0000256" key="2">
    <source>
        <dbReference type="ARBA" id="ARBA00022679"/>
    </source>
</evidence>
<evidence type="ECO:0000313" key="12">
    <source>
        <dbReference type="Proteomes" id="UP000602284"/>
    </source>
</evidence>
<protein>
    <recommendedName>
        <fullName evidence="1">RNA-directed DNA polymerase</fullName>
        <ecNumber evidence="1">2.7.7.49</ecNumber>
    </recommendedName>
</protein>
<keyword evidence="3" id="KW-0548">Nucleotidyltransferase</keyword>
<dbReference type="PANTHER" id="PTHR34047:SF7">
    <property type="entry name" value="RNA-DIRECTED DNA POLYMERASE"/>
    <property type="match status" value="1"/>
</dbReference>
<dbReference type="PROSITE" id="PS50878">
    <property type="entry name" value="RT_POL"/>
    <property type="match status" value="1"/>
</dbReference>
<dbReference type="Proteomes" id="UP000602284">
    <property type="component" value="Unassembled WGS sequence"/>
</dbReference>
<dbReference type="RefSeq" id="WP_201635701.1">
    <property type="nucleotide sequence ID" value="NZ_JAEQNB010000004.1"/>
</dbReference>
<keyword evidence="2" id="KW-0808">Transferase</keyword>
<evidence type="ECO:0000256" key="4">
    <source>
        <dbReference type="ARBA" id="ARBA00022723"/>
    </source>
</evidence>
<dbReference type="EC" id="2.7.7.49" evidence="1"/>
<comment type="caution">
    <text evidence="11">The sequence shown here is derived from an EMBL/GenBank/DDBJ whole genome shotgun (WGS) entry which is preliminary data.</text>
</comment>
<dbReference type="CDD" id="cd03487">
    <property type="entry name" value="RT_Bac_retron_II"/>
    <property type="match status" value="1"/>
</dbReference>
<keyword evidence="12" id="KW-1185">Reference proteome</keyword>